<gene>
    <name evidence="1" type="ORF">EOJ36_06930</name>
</gene>
<dbReference type="Proteomes" id="UP000282832">
    <property type="component" value="Unassembled WGS sequence"/>
</dbReference>
<proteinExistence type="predicted"/>
<protein>
    <submittedName>
        <fullName evidence="1">Uncharacterized protein</fullName>
    </submittedName>
</protein>
<comment type="caution">
    <text evidence="1">The sequence shown here is derived from an EMBL/GenBank/DDBJ whole genome shotgun (WGS) entry which is preliminary data.</text>
</comment>
<dbReference type="OrthoDB" id="964360at2"/>
<reference evidence="1 2" key="1">
    <citation type="submission" date="2019-01" db="EMBL/GenBank/DDBJ databases">
        <authorList>
            <person name="Chen W.-M."/>
        </authorList>
    </citation>
    <scope>NUCLEOTIDE SEQUENCE [LARGE SCALE GENOMIC DNA]</scope>
    <source>
        <strain evidence="1 2">FSY-15</strain>
    </source>
</reference>
<dbReference type="AlphaFoldDB" id="A0A437PR76"/>
<organism evidence="1 2">
    <name type="scientific">Sandaracinomonas limnophila</name>
    <dbReference type="NCBI Taxonomy" id="1862386"/>
    <lineage>
        <taxon>Bacteria</taxon>
        <taxon>Pseudomonadati</taxon>
        <taxon>Bacteroidota</taxon>
        <taxon>Cytophagia</taxon>
        <taxon>Cytophagales</taxon>
        <taxon>Flectobacillaceae</taxon>
        <taxon>Sandaracinomonas</taxon>
    </lineage>
</organism>
<name>A0A437PR76_9BACT</name>
<evidence type="ECO:0000313" key="1">
    <source>
        <dbReference type="EMBL" id="RVU24740.1"/>
    </source>
</evidence>
<sequence length="74" mass="8553">MSSKFDFKSYHVRAINAANDEEKKAINQELKDFYAGLSEEEKPAFNQELQHFLLTEMGRLGSDYQAIKNNIPQN</sequence>
<dbReference type="RefSeq" id="WP_127803735.1">
    <property type="nucleotide sequence ID" value="NZ_SACY01000003.1"/>
</dbReference>
<keyword evidence="2" id="KW-1185">Reference proteome</keyword>
<evidence type="ECO:0000313" key="2">
    <source>
        <dbReference type="Proteomes" id="UP000282832"/>
    </source>
</evidence>
<accession>A0A437PR76</accession>
<dbReference type="EMBL" id="SACY01000003">
    <property type="protein sequence ID" value="RVU24740.1"/>
    <property type="molecule type" value="Genomic_DNA"/>
</dbReference>